<dbReference type="InterPro" id="IPR051908">
    <property type="entry name" value="Ribosomal_N-acetyltransferase"/>
</dbReference>
<dbReference type="Proteomes" id="UP001602058">
    <property type="component" value="Unassembled WGS sequence"/>
</dbReference>
<gene>
    <name evidence="2" type="ORF">ACFY1D_03720</name>
</gene>
<accession>A0ABW6UB22</accession>
<keyword evidence="3" id="KW-1185">Reference proteome</keyword>
<comment type="caution">
    <text evidence="2">The sequence shown here is derived from an EMBL/GenBank/DDBJ whole genome shotgun (WGS) entry which is preliminary data.</text>
</comment>
<proteinExistence type="predicted"/>
<dbReference type="InterPro" id="IPR000182">
    <property type="entry name" value="GNAT_dom"/>
</dbReference>
<dbReference type="EMBL" id="JBIAWJ010000001">
    <property type="protein sequence ID" value="MFF4520569.1"/>
    <property type="molecule type" value="Genomic_DNA"/>
</dbReference>
<dbReference type="RefSeq" id="WP_351081556.1">
    <property type="nucleotide sequence ID" value="NZ_JBEOZG010000013.1"/>
</dbReference>
<reference evidence="2 3" key="1">
    <citation type="submission" date="2024-10" db="EMBL/GenBank/DDBJ databases">
        <title>The Natural Products Discovery Center: Release of the First 8490 Sequenced Strains for Exploring Actinobacteria Biosynthetic Diversity.</title>
        <authorList>
            <person name="Kalkreuter E."/>
            <person name="Kautsar S.A."/>
            <person name="Yang D."/>
            <person name="Bader C.D."/>
            <person name="Teijaro C.N."/>
            <person name="Fluegel L."/>
            <person name="Davis C.M."/>
            <person name="Simpson J.R."/>
            <person name="Lauterbach L."/>
            <person name="Steele A.D."/>
            <person name="Gui C."/>
            <person name="Meng S."/>
            <person name="Li G."/>
            <person name="Viehrig K."/>
            <person name="Ye F."/>
            <person name="Su P."/>
            <person name="Kiefer A.F."/>
            <person name="Nichols A."/>
            <person name="Cepeda A.J."/>
            <person name="Yan W."/>
            <person name="Fan B."/>
            <person name="Jiang Y."/>
            <person name="Adhikari A."/>
            <person name="Zheng C.-J."/>
            <person name="Schuster L."/>
            <person name="Cowan T.M."/>
            <person name="Smanski M.J."/>
            <person name="Chevrette M.G."/>
            <person name="De Carvalho L.P.S."/>
            <person name="Shen B."/>
        </authorList>
    </citation>
    <scope>NUCLEOTIDE SEQUENCE [LARGE SCALE GENOMIC DNA]</scope>
    <source>
        <strain evidence="2 3">NPDC001390</strain>
    </source>
</reference>
<dbReference type="Pfam" id="PF13302">
    <property type="entry name" value="Acetyltransf_3"/>
    <property type="match status" value="1"/>
</dbReference>
<organism evidence="2 3">
    <name type="scientific">Streptomyces bluensis</name>
    <dbReference type="NCBI Taxonomy" id="33897"/>
    <lineage>
        <taxon>Bacteria</taxon>
        <taxon>Bacillati</taxon>
        <taxon>Actinomycetota</taxon>
        <taxon>Actinomycetes</taxon>
        <taxon>Kitasatosporales</taxon>
        <taxon>Streptomycetaceae</taxon>
        <taxon>Streptomyces</taxon>
    </lineage>
</organism>
<dbReference type="InterPro" id="IPR016181">
    <property type="entry name" value="Acyl_CoA_acyltransferase"/>
</dbReference>
<dbReference type="SUPFAM" id="SSF55729">
    <property type="entry name" value="Acyl-CoA N-acyltransferases (Nat)"/>
    <property type="match status" value="1"/>
</dbReference>
<sequence>MLSHPLAEGAELRALEPWRAEEFYAFVVRSGVHLTPWMPWATDTDEPAKAERWLQGYADAQARGGRRVYGIWLDGLLVGGTGFATFDARAGVCSLGAWLAPEARRRGLVTRAARHMTEWAFETRGMSRVEWAAATRNEPSIAVAKRLGMEREGVLRSALTLGGVRHDVEVWSLIADRR</sequence>
<evidence type="ECO:0000313" key="3">
    <source>
        <dbReference type="Proteomes" id="UP001602058"/>
    </source>
</evidence>
<name>A0ABW6UB22_9ACTN</name>
<dbReference type="PROSITE" id="PS51186">
    <property type="entry name" value="GNAT"/>
    <property type="match status" value="1"/>
</dbReference>
<dbReference type="Gene3D" id="3.40.630.30">
    <property type="match status" value="1"/>
</dbReference>
<evidence type="ECO:0000313" key="2">
    <source>
        <dbReference type="EMBL" id="MFF4520569.1"/>
    </source>
</evidence>
<feature type="domain" description="N-acetyltransferase" evidence="1">
    <location>
        <begin position="10"/>
        <end position="171"/>
    </location>
</feature>
<dbReference type="PANTHER" id="PTHR43441">
    <property type="entry name" value="RIBOSOMAL-PROTEIN-SERINE ACETYLTRANSFERASE"/>
    <property type="match status" value="1"/>
</dbReference>
<protein>
    <submittedName>
        <fullName evidence="2">GNAT family protein</fullName>
    </submittedName>
</protein>
<dbReference type="CDD" id="cd04301">
    <property type="entry name" value="NAT_SF"/>
    <property type="match status" value="1"/>
</dbReference>
<dbReference type="PANTHER" id="PTHR43441:SF10">
    <property type="entry name" value="ACETYLTRANSFERASE"/>
    <property type="match status" value="1"/>
</dbReference>
<evidence type="ECO:0000259" key="1">
    <source>
        <dbReference type="PROSITE" id="PS51186"/>
    </source>
</evidence>